<dbReference type="EMBL" id="KB206604">
    <property type="protein sequence ID" value="ELP89594.1"/>
    <property type="molecule type" value="Genomic_DNA"/>
</dbReference>
<name>A0A0A1UBI8_ENTIV</name>
<protein>
    <submittedName>
        <fullName evidence="2">Uncharacterized protein</fullName>
    </submittedName>
</protein>
<dbReference type="Proteomes" id="UP000014680">
    <property type="component" value="Unassembled WGS sequence"/>
</dbReference>
<evidence type="ECO:0000313" key="3">
    <source>
        <dbReference type="Proteomes" id="UP000014680"/>
    </source>
</evidence>
<feature type="compositionally biased region" description="Basic and acidic residues" evidence="1">
    <location>
        <begin position="110"/>
        <end position="119"/>
    </location>
</feature>
<accession>A0A0A1UBI8</accession>
<dbReference type="VEuPathDB" id="AmoebaDB:EIN_525890"/>
<dbReference type="OrthoDB" id="10377818at2759"/>
<keyword evidence="3" id="KW-1185">Reference proteome</keyword>
<feature type="region of interest" description="Disordered" evidence="1">
    <location>
        <begin position="81"/>
        <end position="132"/>
    </location>
</feature>
<sequence>MKRHWMGGERRVAKKKKDTKCLIQKSIFEKYKEKETKEKYPQVVTQDVVSLLGINIGQIKKSFGNEEITVGESLQKEIETDAQNEELITENNGIETETQEESESASSRVQNEEKSRENSEGQIVLGADDFLL</sequence>
<reference evidence="2 3" key="1">
    <citation type="submission" date="2012-10" db="EMBL/GenBank/DDBJ databases">
        <authorList>
            <person name="Zafar N."/>
            <person name="Inman J."/>
            <person name="Hall N."/>
            <person name="Lorenzi H."/>
            <person name="Caler E."/>
        </authorList>
    </citation>
    <scope>NUCLEOTIDE SEQUENCE [LARGE SCALE GENOMIC DNA]</scope>
    <source>
        <strain evidence="2 3">IP1</strain>
    </source>
</reference>
<dbReference type="AlphaFoldDB" id="A0A0A1UBI8"/>
<dbReference type="KEGG" id="eiv:EIN_525890"/>
<dbReference type="RefSeq" id="XP_004256365.1">
    <property type="nucleotide sequence ID" value="XM_004256317.1"/>
</dbReference>
<dbReference type="GeneID" id="14888559"/>
<organism evidence="2 3">
    <name type="scientific">Entamoeba invadens IP1</name>
    <dbReference type="NCBI Taxonomy" id="370355"/>
    <lineage>
        <taxon>Eukaryota</taxon>
        <taxon>Amoebozoa</taxon>
        <taxon>Evosea</taxon>
        <taxon>Archamoebae</taxon>
        <taxon>Mastigamoebida</taxon>
        <taxon>Entamoebidae</taxon>
        <taxon>Entamoeba</taxon>
    </lineage>
</organism>
<evidence type="ECO:0000256" key="1">
    <source>
        <dbReference type="SAM" id="MobiDB-lite"/>
    </source>
</evidence>
<dbReference type="OMA" id="HNIEMCD"/>
<evidence type="ECO:0000313" key="2">
    <source>
        <dbReference type="EMBL" id="ELP89594.1"/>
    </source>
</evidence>
<gene>
    <name evidence="2" type="ORF">EIN_525890</name>
</gene>
<proteinExistence type="predicted"/>